<dbReference type="InterPro" id="IPR011990">
    <property type="entry name" value="TPR-like_helical_dom_sf"/>
</dbReference>
<dbReference type="PANTHER" id="PTHR28142:SF1">
    <property type="entry name" value="MITOCHONDRIAL INNER MEMBRANE I-AAA PROTEASE SUPERCOMPLEX SUBUNIT MGR3-RELATED"/>
    <property type="match status" value="1"/>
</dbReference>
<keyword evidence="2" id="KW-1133">Transmembrane helix</keyword>
<feature type="region of interest" description="Disordered" evidence="1">
    <location>
        <begin position="234"/>
        <end position="282"/>
    </location>
</feature>
<feature type="region of interest" description="Disordered" evidence="1">
    <location>
        <begin position="47"/>
        <end position="67"/>
    </location>
</feature>
<dbReference type="Gene3D" id="1.25.40.10">
    <property type="entry name" value="Tetratricopeptide repeat domain"/>
    <property type="match status" value="1"/>
</dbReference>
<protein>
    <recommendedName>
        <fullName evidence="5">TPR-like protein</fullName>
    </recommendedName>
</protein>
<dbReference type="Proteomes" id="UP000241546">
    <property type="component" value="Unassembled WGS sequence"/>
</dbReference>
<dbReference type="InterPro" id="IPR019734">
    <property type="entry name" value="TPR_rpt"/>
</dbReference>
<evidence type="ECO:0008006" key="5">
    <source>
        <dbReference type="Google" id="ProtNLM"/>
    </source>
</evidence>
<gene>
    <name evidence="3" type="ORF">BBK36DRAFT_46093</name>
</gene>
<proteinExistence type="predicted"/>
<dbReference type="GO" id="GO:0051787">
    <property type="term" value="F:misfolded protein binding"/>
    <property type="evidence" value="ECO:0007669"/>
    <property type="project" value="TreeGrafter"/>
</dbReference>
<feature type="transmembrane region" description="Helical" evidence="2">
    <location>
        <begin position="108"/>
        <end position="130"/>
    </location>
</feature>
<organism evidence="3 4">
    <name type="scientific">Trichoderma citrinoviride</name>
    <dbReference type="NCBI Taxonomy" id="58853"/>
    <lineage>
        <taxon>Eukaryota</taxon>
        <taxon>Fungi</taxon>
        <taxon>Dikarya</taxon>
        <taxon>Ascomycota</taxon>
        <taxon>Pezizomycotina</taxon>
        <taxon>Sordariomycetes</taxon>
        <taxon>Hypocreomycetidae</taxon>
        <taxon>Hypocreales</taxon>
        <taxon>Hypocreaceae</taxon>
        <taxon>Trichoderma</taxon>
    </lineage>
</organism>
<keyword evidence="2" id="KW-0472">Membrane</keyword>
<reference evidence="4" key="1">
    <citation type="submission" date="2016-07" db="EMBL/GenBank/DDBJ databases">
        <title>Multiple horizontal gene transfer events from other fungi enriched the ability of initially mycotrophic Trichoderma (Ascomycota) to feed on dead plant biomass.</title>
        <authorList>
            <consortium name="DOE Joint Genome Institute"/>
            <person name="Atanasova L."/>
            <person name="Chenthamara K."/>
            <person name="Zhang J."/>
            <person name="Grujic M."/>
            <person name="Henrissat B."/>
            <person name="Kuo A."/>
            <person name="Aerts A."/>
            <person name="Salamov A."/>
            <person name="Lipzen A."/>
            <person name="Labutti K."/>
            <person name="Barry K."/>
            <person name="Miao Y."/>
            <person name="Rahimi M.J."/>
            <person name="Shen Q."/>
            <person name="Grigoriev I.V."/>
            <person name="Kubicek C.P."/>
            <person name="Druzhinina I.S."/>
        </authorList>
    </citation>
    <scope>NUCLEOTIDE SEQUENCE [LARGE SCALE GENOMIC DNA]</scope>
    <source>
        <strain evidence="4">TUCIM 6016</strain>
    </source>
</reference>
<evidence type="ECO:0000256" key="1">
    <source>
        <dbReference type="SAM" id="MobiDB-lite"/>
    </source>
</evidence>
<dbReference type="CDD" id="cd24145">
    <property type="entry name" value="Mgr3-like"/>
    <property type="match status" value="1"/>
</dbReference>
<dbReference type="EMBL" id="KZ680208">
    <property type="protein sequence ID" value="PTB69753.1"/>
    <property type="molecule type" value="Genomic_DNA"/>
</dbReference>
<dbReference type="GeneID" id="36606220"/>
<dbReference type="GO" id="GO:0006515">
    <property type="term" value="P:protein quality control for misfolded or incompletely synthesized proteins"/>
    <property type="evidence" value="ECO:0007669"/>
    <property type="project" value="TreeGrafter"/>
</dbReference>
<evidence type="ECO:0000313" key="4">
    <source>
        <dbReference type="Proteomes" id="UP000241546"/>
    </source>
</evidence>
<dbReference type="RefSeq" id="XP_024753073.1">
    <property type="nucleotide sequence ID" value="XM_024898102.1"/>
</dbReference>
<dbReference type="PANTHER" id="PTHR28142">
    <property type="entry name" value="MITOCHONDRIAL INNER MEMBRANE I-AAA PROTEASE SUPERCOMPLEX SUBUNIT MGR3-RELATED"/>
    <property type="match status" value="1"/>
</dbReference>
<evidence type="ECO:0000256" key="2">
    <source>
        <dbReference type="SAM" id="Phobius"/>
    </source>
</evidence>
<keyword evidence="4" id="KW-1185">Reference proteome</keyword>
<dbReference type="SUPFAM" id="SSF48452">
    <property type="entry name" value="TPR-like"/>
    <property type="match status" value="1"/>
</dbReference>
<dbReference type="OrthoDB" id="10050400at2759"/>
<dbReference type="SMART" id="SM00028">
    <property type="entry name" value="TPR"/>
    <property type="match status" value="2"/>
</dbReference>
<dbReference type="GO" id="GO:0031942">
    <property type="term" value="C:i-AAA complex"/>
    <property type="evidence" value="ECO:0007669"/>
    <property type="project" value="TreeGrafter"/>
</dbReference>
<sequence>MSISAIASLRPARGNCIRHATTGVLSVQVRSPAASVHLRAVVALRPEQRRHQSTSQSPQDKDSAPEKKPQITFRQFAGRALGVSLRNLVVALSPRGIRQAYRENPGATTLNILLLVFTFVFSAVAIRAYINTFYNSQFSRYPEPVANTLRRAIYYTNYKPDPELALRFYKKAMEQCAEIGLDPFSDEVLGIRIQVAFWLEKINSHKAAIDVLESVLGDCRKWIDVMEQSVKDGKVDDQGRYAASESKTGQAASEEKASPAAPESKTGEADDSTAAPPEPSETLWRKRERLLLKAISTSVKLGELYADEHVLNPDKSHSHLVWAVETSLKEFRRRRTDGPKPGEEKWLSPEELGGSMESLGRDYERRSQFQLAIPLFFQALRLCESPCHRAVIMNNLAAAFAQQPIYAAAGTTEPAEGLKELFDASMPTTRKDCLEAGLNWAQNAYLHAQDVKGDDRTPECDEACAVALCNWGDVAAMLGKTELARKKYEKCIAMSNKMEFPEGVKQAQQGITRLASASSTKA</sequence>
<dbReference type="InterPro" id="IPR040201">
    <property type="entry name" value="Mrg3-like"/>
</dbReference>
<keyword evidence="2" id="KW-0812">Transmembrane</keyword>
<accession>A0A2T4BKB4</accession>
<name>A0A2T4BKB4_9HYPO</name>
<evidence type="ECO:0000313" key="3">
    <source>
        <dbReference type="EMBL" id="PTB69753.1"/>
    </source>
</evidence>
<dbReference type="AlphaFoldDB" id="A0A2T4BKB4"/>